<evidence type="ECO:0000313" key="2">
    <source>
        <dbReference type="EMBL" id="KEI44871.1"/>
    </source>
</evidence>
<proteinExistence type="predicted"/>
<dbReference type="OrthoDB" id="3728778at2"/>
<dbReference type="SUPFAM" id="SSF53137">
    <property type="entry name" value="Translational machinery components"/>
    <property type="match status" value="1"/>
</dbReference>
<reference evidence="2 3" key="1">
    <citation type="submission" date="2014-06" db="EMBL/GenBank/DDBJ databases">
        <title>Saccharopolyspora rectivirgula DSM-43113 Genome sequencing.</title>
        <authorList>
            <person name="Barrera C."/>
            <person name="Millon L."/>
            <person name="Rognon B."/>
            <person name="Zaugg C."/>
            <person name="Monod M."/>
        </authorList>
    </citation>
    <scope>NUCLEOTIDE SEQUENCE [LARGE SCALE GENOMIC DNA]</scope>
    <source>
        <strain evidence="2 3">DSM 43113</strain>
    </source>
</reference>
<feature type="domain" description="Actinobacteria/chloroflexi VLRF1 release factor" evidence="1">
    <location>
        <begin position="81"/>
        <end position="211"/>
    </location>
</feature>
<comment type="caution">
    <text evidence="2">The sequence shown here is derived from an EMBL/GenBank/DDBJ whole genome shotgun (WGS) entry which is preliminary data.</text>
</comment>
<dbReference type="Pfam" id="PF18859">
    <property type="entry name" value="acVLRF1"/>
    <property type="match status" value="1"/>
</dbReference>
<dbReference type="NCBIfam" id="NF041024">
    <property type="entry name" value="acVLRF1_NCBI"/>
    <property type="match status" value="1"/>
</dbReference>
<dbReference type="EMBL" id="JNVU01000017">
    <property type="protein sequence ID" value="KEI44871.1"/>
    <property type="molecule type" value="Genomic_DNA"/>
</dbReference>
<protein>
    <recommendedName>
        <fullName evidence="1">Actinobacteria/chloroflexi VLRF1 release factor domain-containing protein</fullName>
    </recommendedName>
</protein>
<dbReference type="STRING" id="28042.GU90_06490"/>
<gene>
    <name evidence="2" type="ORF">GU90_06490</name>
</gene>
<evidence type="ECO:0000259" key="1">
    <source>
        <dbReference type="Pfam" id="PF18859"/>
    </source>
</evidence>
<keyword evidence="3" id="KW-1185">Reference proteome</keyword>
<dbReference type="InterPro" id="IPR040783">
    <property type="entry name" value="VLRF1"/>
</dbReference>
<sequence>MPGGGKAVELAPDRLSGWFERFGQRHGGIQRTELAERRVEVLAADGAVAAVTVPFEPLPPPHGVRPGLVVQPLVEHLGKPRSIGLVLVRRGAHSVGIARNGEVEKSTTERHLVQGRSKAGGWSQQRFARRRQGQSRRAFESAADAVARVLLPARLDAVVVGGDRKALASLRDDPRIRELLDRAEPRVLDVPEPRRAVLDEAARRAIAVEVEVHEPAGRVDAP</sequence>
<organism evidence="2 3">
    <name type="scientific">Saccharopolyspora rectivirgula</name>
    <dbReference type="NCBI Taxonomy" id="28042"/>
    <lineage>
        <taxon>Bacteria</taxon>
        <taxon>Bacillati</taxon>
        <taxon>Actinomycetota</taxon>
        <taxon>Actinomycetes</taxon>
        <taxon>Pseudonocardiales</taxon>
        <taxon>Pseudonocardiaceae</taxon>
        <taxon>Saccharopolyspora</taxon>
    </lineage>
</organism>
<dbReference type="eggNOG" id="COG1503">
    <property type="taxonomic scope" value="Bacteria"/>
</dbReference>
<dbReference type="InterPro" id="IPR042226">
    <property type="entry name" value="eFR1_2_sf"/>
</dbReference>
<name>A0A073AZX2_9PSEU</name>
<evidence type="ECO:0000313" key="3">
    <source>
        <dbReference type="Proteomes" id="UP000031419"/>
    </source>
</evidence>
<dbReference type="Proteomes" id="UP000031419">
    <property type="component" value="Unassembled WGS sequence"/>
</dbReference>
<dbReference type="Gene3D" id="3.30.420.60">
    <property type="entry name" value="eRF1 domain 2"/>
    <property type="match status" value="1"/>
</dbReference>
<dbReference type="AlphaFoldDB" id="A0A073AZX2"/>
<accession>A0A073AZX2</accession>